<dbReference type="EMBL" id="CADCVM010000326">
    <property type="protein sequence ID" value="CAA9509486.1"/>
    <property type="molecule type" value="Genomic_DNA"/>
</dbReference>
<dbReference type="EC" id="1.10.3.2" evidence="4"/>
<dbReference type="GO" id="GO:0052716">
    <property type="term" value="F:hydroquinone:oxygen oxidoreductase activity"/>
    <property type="evidence" value="ECO:0007669"/>
    <property type="project" value="UniProtKB-EC"/>
</dbReference>
<sequence length="533" mass="59025">MDPTREPRKTANDGERKALKITRRHLLKMGAMAGAGLALPLGALSVPVGRLAASAAVRSPSVEPFAVPLPLPPVARPVHARGGADRYEMVQKAAMQEILPGLKTEVWGYDGVFPGPTIEARRDRPVVVRQWNELPVPVSVHLHGGKTPPESDGYPTDLILPERYGHGSDAHATHGAPGEHVHMFKDYSYPNGHRAATLWYHDHRMDFTGPQVYRGLAGMYVLRDEVEEELPLPKGEKDVPLMICDRTFRDDGSFYYPSLDPTLQEEPGVLAHAANGMYGDTVLVNGAPWPQLEVSNTMHRFRILNASNARSYDLALDPPPPGDKPFVQVGSDGGLLETPVSHDSIVAAPAERFDVVVDFSRYPVGTEVKLKNRRGEGKTSDVMRFVVARAEKEESWVPERLAPDLDFPDPDDVEVTRRFQFIAGVGGGMSAINMKVFDPGRIDARPRLGSTEIWEIFADPSHPFHMHLVHFKVLSRDDGPPGPYDAGWKDTVSLEGGSVRVAVRFEGWRGKYVFHCHNLEHEDMMMMANFEVV</sequence>
<dbReference type="PANTHER" id="PTHR48267">
    <property type="entry name" value="CUPREDOXIN SUPERFAMILY PROTEIN"/>
    <property type="match status" value="1"/>
</dbReference>
<feature type="domain" description="Plastocyanin-like" evidence="3">
    <location>
        <begin position="99"/>
        <end position="155"/>
    </location>
</feature>
<evidence type="ECO:0000259" key="2">
    <source>
        <dbReference type="Pfam" id="PF07731"/>
    </source>
</evidence>
<evidence type="ECO:0000256" key="1">
    <source>
        <dbReference type="ARBA" id="ARBA00010609"/>
    </source>
</evidence>
<dbReference type="GO" id="GO:0005507">
    <property type="term" value="F:copper ion binding"/>
    <property type="evidence" value="ECO:0007669"/>
    <property type="project" value="InterPro"/>
</dbReference>
<keyword evidence="4" id="KW-0560">Oxidoreductase</keyword>
<dbReference type="Gene3D" id="2.60.40.420">
    <property type="entry name" value="Cupredoxins - blue copper proteins"/>
    <property type="match status" value="3"/>
</dbReference>
<dbReference type="CDD" id="cd14448">
    <property type="entry name" value="CuRO_2_BOD_CotA_like"/>
    <property type="match status" value="1"/>
</dbReference>
<dbReference type="InterPro" id="IPR045087">
    <property type="entry name" value="Cu-oxidase_fam"/>
</dbReference>
<dbReference type="Pfam" id="PF07732">
    <property type="entry name" value="Cu-oxidase_3"/>
    <property type="match status" value="1"/>
</dbReference>
<dbReference type="InterPro" id="IPR011706">
    <property type="entry name" value="Cu-oxidase_C"/>
</dbReference>
<gene>
    <name evidence="4" type="ORF">AVDCRST_MAG05-2936</name>
</gene>
<organism evidence="4">
    <name type="scientific">uncultured Rubrobacteraceae bacterium</name>
    <dbReference type="NCBI Taxonomy" id="349277"/>
    <lineage>
        <taxon>Bacteria</taxon>
        <taxon>Bacillati</taxon>
        <taxon>Actinomycetota</taxon>
        <taxon>Rubrobacteria</taxon>
        <taxon>Rubrobacterales</taxon>
        <taxon>Rubrobacteraceae</taxon>
        <taxon>environmental samples</taxon>
    </lineage>
</organism>
<accession>A0A6J4SZ27</accession>
<dbReference type="Pfam" id="PF07731">
    <property type="entry name" value="Cu-oxidase_2"/>
    <property type="match status" value="1"/>
</dbReference>
<comment type="similarity">
    <text evidence="1">Belongs to the multicopper oxidase family.</text>
</comment>
<feature type="domain" description="Plastocyanin-like" evidence="2">
    <location>
        <begin position="428"/>
        <end position="532"/>
    </location>
</feature>
<dbReference type="SUPFAM" id="SSF49503">
    <property type="entry name" value="Cupredoxins"/>
    <property type="match status" value="3"/>
</dbReference>
<dbReference type="PANTHER" id="PTHR48267:SF1">
    <property type="entry name" value="BILIRUBIN OXIDASE"/>
    <property type="match status" value="1"/>
</dbReference>
<dbReference type="InterPro" id="IPR006311">
    <property type="entry name" value="TAT_signal"/>
</dbReference>
<evidence type="ECO:0000259" key="3">
    <source>
        <dbReference type="Pfam" id="PF07732"/>
    </source>
</evidence>
<dbReference type="InterPro" id="IPR011707">
    <property type="entry name" value="Cu-oxidase-like_N"/>
</dbReference>
<protein>
    <submittedName>
        <fullName evidence="4">Laccase</fullName>
        <ecNumber evidence="4">1.10.3.2</ecNumber>
    </submittedName>
</protein>
<name>A0A6J4SZ27_9ACTN</name>
<dbReference type="AlphaFoldDB" id="A0A6J4SZ27"/>
<dbReference type="PROSITE" id="PS51318">
    <property type="entry name" value="TAT"/>
    <property type="match status" value="1"/>
</dbReference>
<reference evidence="4" key="1">
    <citation type="submission" date="2020-02" db="EMBL/GenBank/DDBJ databases">
        <authorList>
            <person name="Meier V. D."/>
        </authorList>
    </citation>
    <scope>NUCLEOTIDE SEQUENCE</scope>
    <source>
        <strain evidence="4">AVDCRST_MAG05</strain>
    </source>
</reference>
<proteinExistence type="inferred from homology"/>
<dbReference type="InterPro" id="IPR008972">
    <property type="entry name" value="Cupredoxin"/>
</dbReference>
<evidence type="ECO:0000313" key="4">
    <source>
        <dbReference type="EMBL" id="CAA9509486.1"/>
    </source>
</evidence>